<gene>
    <name evidence="1" type="ORF">DFJ69_2075</name>
</gene>
<dbReference type="Proteomes" id="UP000256661">
    <property type="component" value="Unassembled WGS sequence"/>
</dbReference>
<dbReference type="AlphaFoldDB" id="A0A3D9SUG7"/>
<comment type="caution">
    <text evidence="1">The sequence shown here is derived from an EMBL/GenBank/DDBJ whole genome shotgun (WGS) entry which is preliminary data.</text>
</comment>
<dbReference type="NCBIfam" id="NF041638">
    <property type="entry name" value="QRL_CxxC_CxxC"/>
    <property type="match status" value="1"/>
</dbReference>
<reference evidence="1 2" key="1">
    <citation type="submission" date="2018-08" db="EMBL/GenBank/DDBJ databases">
        <title>Sequencing the genomes of 1000 actinobacteria strains.</title>
        <authorList>
            <person name="Klenk H.-P."/>
        </authorList>
    </citation>
    <scope>NUCLEOTIDE SEQUENCE [LARGE SCALE GENOMIC DNA]</scope>
    <source>
        <strain evidence="1 2">DSM 43927</strain>
    </source>
</reference>
<organism evidence="1 2">
    <name type="scientific">Thermomonospora umbrina</name>
    <dbReference type="NCBI Taxonomy" id="111806"/>
    <lineage>
        <taxon>Bacteria</taxon>
        <taxon>Bacillati</taxon>
        <taxon>Actinomycetota</taxon>
        <taxon>Actinomycetes</taxon>
        <taxon>Streptosporangiales</taxon>
        <taxon>Thermomonosporaceae</taxon>
        <taxon>Thermomonospora</taxon>
    </lineage>
</organism>
<evidence type="ECO:0000313" key="2">
    <source>
        <dbReference type="Proteomes" id="UP000256661"/>
    </source>
</evidence>
<keyword evidence="2" id="KW-1185">Reference proteome</keyword>
<dbReference type="EMBL" id="QTTT01000001">
    <property type="protein sequence ID" value="REE96635.1"/>
    <property type="molecule type" value="Genomic_DNA"/>
</dbReference>
<proteinExistence type="predicted"/>
<protein>
    <submittedName>
        <fullName evidence="1">Uncharacterized protein</fullName>
    </submittedName>
</protein>
<evidence type="ECO:0000313" key="1">
    <source>
        <dbReference type="EMBL" id="REE96635.1"/>
    </source>
</evidence>
<accession>A0A3D9SUG7</accession>
<sequence>MTRVLRADAFMDPTGERHGVPTWPWRMAPPHLATRRQLAAAGLRPGGQDIAGQIMWRSRRARRTGGIRVAYLYDVRLALPKRIPTPAQLAALAKALKARRICPRCRTDAGYVLPTRYGMCLDCLTDWEVRAA</sequence>
<dbReference type="InterPro" id="IPR048142">
    <property type="entry name" value="QRL_CxxC_CxxC"/>
</dbReference>
<name>A0A3D9SUG7_9ACTN</name>